<reference evidence="2 3" key="1">
    <citation type="submission" date="2019-11" db="EMBL/GenBank/DDBJ databases">
        <authorList>
            <person name="Im W.T."/>
        </authorList>
    </citation>
    <scope>NUCLEOTIDE SEQUENCE [LARGE SCALE GENOMIC DNA]</scope>
    <source>
        <strain evidence="2 3">SB-02</strain>
    </source>
</reference>
<proteinExistence type="predicted"/>
<dbReference type="AlphaFoldDB" id="A0A6I6G5Q7"/>
<evidence type="ECO:0000256" key="1">
    <source>
        <dbReference type="SAM" id="SignalP"/>
    </source>
</evidence>
<accession>A0A6I6G5Q7</accession>
<evidence type="ECO:0008006" key="4">
    <source>
        <dbReference type="Google" id="ProtNLM"/>
    </source>
</evidence>
<dbReference type="GO" id="GO:0015562">
    <property type="term" value="F:efflux transmembrane transporter activity"/>
    <property type="evidence" value="ECO:0007669"/>
    <property type="project" value="InterPro"/>
</dbReference>
<dbReference type="Proteomes" id="UP000426027">
    <property type="component" value="Chromosome"/>
</dbReference>
<dbReference type="SUPFAM" id="SSF56954">
    <property type="entry name" value="Outer membrane efflux proteins (OEP)"/>
    <property type="match status" value="1"/>
</dbReference>
<keyword evidence="3" id="KW-1185">Reference proteome</keyword>
<dbReference type="Gene3D" id="1.20.1600.10">
    <property type="entry name" value="Outer membrane efflux proteins (OEP)"/>
    <property type="match status" value="1"/>
</dbReference>
<evidence type="ECO:0000313" key="2">
    <source>
        <dbReference type="EMBL" id="QGW28006.1"/>
    </source>
</evidence>
<dbReference type="RefSeq" id="WP_157478306.1">
    <property type="nucleotide sequence ID" value="NZ_CP046566.1"/>
</dbReference>
<name>A0A6I6G5Q7_9BACT</name>
<protein>
    <recommendedName>
        <fullName evidence="4">TolC family protein</fullName>
    </recommendedName>
</protein>
<dbReference type="EMBL" id="CP046566">
    <property type="protein sequence ID" value="QGW28006.1"/>
    <property type="molecule type" value="Genomic_DNA"/>
</dbReference>
<evidence type="ECO:0000313" key="3">
    <source>
        <dbReference type="Proteomes" id="UP000426027"/>
    </source>
</evidence>
<gene>
    <name evidence="2" type="ORF">GLV81_07750</name>
</gene>
<sequence length="234" mass="26556">MKPGKYSCLMIALLLSSVAAVAQSPQMRPDSTIKDIRQRLIELALPGPDMEIADRNEIIAQQQLQRSKRTIMNQLIVTGNLNEFSIKGSQPTQNQANLFPRYNIGLQLPLGVMFTRAKDIRVAEQNVAIAHAERSKTYGEIKAIILKNYEDFLMYSALLDVQTKSTSAEYLNFLKVESDFENGAATEDAYNDALKKYNEEMTKKINTQRNREIARIEIEKYILVPLDDVIKGLR</sequence>
<dbReference type="KEGG" id="fls:GLV81_07750"/>
<organism evidence="2 3">
    <name type="scientific">Phnomibacter ginsenosidimutans</name>
    <dbReference type="NCBI Taxonomy" id="2676868"/>
    <lineage>
        <taxon>Bacteria</taxon>
        <taxon>Pseudomonadati</taxon>
        <taxon>Bacteroidota</taxon>
        <taxon>Chitinophagia</taxon>
        <taxon>Chitinophagales</taxon>
        <taxon>Chitinophagaceae</taxon>
        <taxon>Phnomibacter</taxon>
    </lineage>
</organism>
<feature type="signal peptide" evidence="1">
    <location>
        <begin position="1"/>
        <end position="22"/>
    </location>
</feature>
<feature type="chain" id="PRO_5026273476" description="TolC family protein" evidence="1">
    <location>
        <begin position="23"/>
        <end position="234"/>
    </location>
</feature>
<keyword evidence="1" id="KW-0732">Signal</keyword>